<dbReference type="EMBL" id="CP000113">
    <property type="protein sequence ID" value="ABF90416.1"/>
    <property type="molecule type" value="Genomic_DNA"/>
</dbReference>
<protein>
    <submittedName>
        <fullName evidence="2">Uncharacterized protein</fullName>
    </submittedName>
</protein>
<evidence type="ECO:0000313" key="2">
    <source>
        <dbReference type="EMBL" id="ABF90416.1"/>
    </source>
</evidence>
<evidence type="ECO:0000256" key="1">
    <source>
        <dbReference type="SAM" id="MobiDB-lite"/>
    </source>
</evidence>
<sequence>MALAIFREERGELTRHFLQRLRMGGQGRARRRSGVSGLRRRGIEDRGGVPFWSTPEACAHHGCAQRPGEEDPAEPSTRIPHGVRASTSSGQR</sequence>
<dbReference type="AlphaFoldDB" id="Q1DFA9"/>
<feature type="region of interest" description="Disordered" evidence="1">
    <location>
        <begin position="23"/>
        <end position="92"/>
    </location>
</feature>
<dbReference type="STRING" id="246197.MXAN_0393"/>
<keyword evidence="3" id="KW-1185">Reference proteome</keyword>
<name>Q1DFA9_MYXXD</name>
<proteinExistence type="predicted"/>
<dbReference type="HOGENOM" id="CLU_2410174_0_0_7"/>
<organism evidence="2 3">
    <name type="scientific">Myxococcus xanthus (strain DK1622)</name>
    <dbReference type="NCBI Taxonomy" id="246197"/>
    <lineage>
        <taxon>Bacteria</taxon>
        <taxon>Pseudomonadati</taxon>
        <taxon>Myxococcota</taxon>
        <taxon>Myxococcia</taxon>
        <taxon>Myxococcales</taxon>
        <taxon>Cystobacterineae</taxon>
        <taxon>Myxococcaceae</taxon>
        <taxon>Myxococcus</taxon>
    </lineage>
</organism>
<evidence type="ECO:0000313" key="3">
    <source>
        <dbReference type="Proteomes" id="UP000002402"/>
    </source>
</evidence>
<dbReference type="Proteomes" id="UP000002402">
    <property type="component" value="Chromosome"/>
</dbReference>
<dbReference type="KEGG" id="mxa:MXAN_0393"/>
<accession>Q1DFA9</accession>
<dbReference type="EnsemblBacteria" id="ABF90416">
    <property type="protein sequence ID" value="ABF90416"/>
    <property type="gene ID" value="MXAN_0393"/>
</dbReference>
<gene>
    <name evidence="2" type="ordered locus">MXAN_0393</name>
</gene>
<reference evidence="2 3" key="1">
    <citation type="journal article" date="2006" name="Proc. Natl. Acad. Sci. U.S.A.">
        <title>Evolution of sensory complexity recorded in a myxobacterial genome.</title>
        <authorList>
            <person name="Goldman B.S."/>
            <person name="Nierman W.C."/>
            <person name="Kaiser D."/>
            <person name="Slater S.C."/>
            <person name="Durkin A.S."/>
            <person name="Eisen J.A."/>
            <person name="Ronning C.M."/>
            <person name="Barbazuk W.B."/>
            <person name="Blanchard M."/>
            <person name="Field C."/>
            <person name="Halling C."/>
            <person name="Hinkle G."/>
            <person name="Iartchuk O."/>
            <person name="Kim H.S."/>
            <person name="Mackenzie C."/>
            <person name="Madupu R."/>
            <person name="Miller N."/>
            <person name="Shvartsbeyn A."/>
            <person name="Sullivan S.A."/>
            <person name="Vaudin M."/>
            <person name="Wiegand R."/>
            <person name="Kaplan H.B."/>
        </authorList>
    </citation>
    <scope>NUCLEOTIDE SEQUENCE [LARGE SCALE GENOMIC DNA]</scope>
    <source>
        <strain evidence="3">DK1622</strain>
    </source>
</reference>